<dbReference type="InterPro" id="IPR011042">
    <property type="entry name" value="6-blade_b-propeller_TolB-like"/>
</dbReference>
<dbReference type="Pfam" id="PF07676">
    <property type="entry name" value="PD40"/>
    <property type="match status" value="1"/>
</dbReference>
<keyword evidence="10" id="KW-1185">Reference proteome</keyword>
<evidence type="ECO:0000256" key="6">
    <source>
        <dbReference type="ARBA" id="ARBA00032596"/>
    </source>
</evidence>
<comment type="function">
    <text evidence="7">This enzyme catalyzes the hydrolysis of the N-terminal peptide bond of an N-acetylated peptide to generate an N-acetylated amino acid and a peptide with a free N-terminus. It preferentially cleaves off Ac-Ala, Ac-Met and Ac-Ser. Also, involved in the degradation of oxidized and glycated proteins.</text>
</comment>
<sequence length="704" mass="77195">MKDTAPPKKRATPRRLARPLDVDTLWQLQRLGGVSLAPDGRAAVVSVATPSMEKNHTRSRLWLLPTDRQAPRALTSCGERDGQPAWSPRGDCIAFVARREQEDLKDSSPQLYTIAADGGEARRHSQFGPGIESFKWLPDGRRVVFSAWVWPGLKGAAAQNKAMAAWRERKESGYATSEGYYRHWDHNVPQGRVLHLLLLDLASGRVTDLFEGTALELPRDGAGNEVYDVHPSGRRIAFVHDPSARPLQVNRLALSEIDIATRRVQPLVDDAAWDLAGPVYSPDGRHIAVAAAHVGRKHTALAQPALVTPATAGSKRSKGIKGAATLRVLVPGWDRAINTPLRWAPDGSAVLFTAEDRGRCPLWRCPVEAEAAAPTVLHAGGWVQGFDVAGDTVVVQADSATHPARVLARSLADAAAAPRRLEDFNDALLAGVAFGEVREVSVTGALGEPVQVWLVFPPGFDAKKKHPVNHVIHGGPFAAAGDTFSWRWNPHIFAAPGHVIAQVNYHGSSGFGFAFRDSLIGRQGELELQDIEAATDWLLQQRWADKTRVYATGGSYGGFLVAWMNGHVAPGRYRAYVCHAGVYDRIATFSADSYTTRPLDLGARYWEDPARVAAQSPHSFAAQMHTPTLVTHGAQDFRVPDCNGLAYYNTLQARGIDARLLWFPDENHWVLKPRNSRLWYTEFAAWLARHGGPMARPQKAKVQR</sequence>
<dbReference type="InterPro" id="IPR029058">
    <property type="entry name" value="AB_hydrolase_fold"/>
</dbReference>
<accession>A0A437RSL6</accession>
<comment type="caution">
    <text evidence="9">The sequence shown here is derived from an EMBL/GenBank/DDBJ whole genome shotgun (WGS) entry which is preliminary data.</text>
</comment>
<evidence type="ECO:0000259" key="8">
    <source>
        <dbReference type="Pfam" id="PF00326"/>
    </source>
</evidence>
<dbReference type="SUPFAM" id="SSF82171">
    <property type="entry name" value="DPP6 N-terminal domain-like"/>
    <property type="match status" value="1"/>
</dbReference>
<dbReference type="PANTHER" id="PTHR42776">
    <property type="entry name" value="SERINE PEPTIDASE S9 FAMILY MEMBER"/>
    <property type="match status" value="1"/>
</dbReference>
<keyword evidence="3" id="KW-0720">Serine protease</keyword>
<dbReference type="InterPro" id="IPR011659">
    <property type="entry name" value="WD40"/>
</dbReference>
<dbReference type="RefSeq" id="WP_128227381.1">
    <property type="nucleotide sequence ID" value="NZ_SACR01000001.1"/>
</dbReference>
<dbReference type="EMBL" id="SACR01000001">
    <property type="protein sequence ID" value="RVU49748.1"/>
    <property type="molecule type" value="Genomic_DNA"/>
</dbReference>
<keyword evidence="2" id="KW-0378">Hydrolase</keyword>
<dbReference type="InterPro" id="IPR002471">
    <property type="entry name" value="Pept_S9_AS"/>
</dbReference>
<reference evidence="9 10" key="1">
    <citation type="submission" date="2019-01" db="EMBL/GenBank/DDBJ databases">
        <authorList>
            <person name="Chen W.-M."/>
        </authorList>
    </citation>
    <scope>NUCLEOTIDE SEQUENCE [LARGE SCALE GENOMIC DNA]</scope>
    <source>
        <strain evidence="9 10">KYPY4</strain>
    </source>
</reference>
<name>A0A437RSL6_9BURK</name>
<dbReference type="PROSITE" id="PS00708">
    <property type="entry name" value="PRO_ENDOPEP_SER"/>
    <property type="match status" value="1"/>
</dbReference>
<evidence type="ECO:0000256" key="7">
    <source>
        <dbReference type="ARBA" id="ARBA00045885"/>
    </source>
</evidence>
<dbReference type="Proteomes" id="UP000285575">
    <property type="component" value="Unassembled WGS sequence"/>
</dbReference>
<dbReference type="SUPFAM" id="SSF53474">
    <property type="entry name" value="alpha/beta-Hydrolases"/>
    <property type="match status" value="1"/>
</dbReference>
<dbReference type="Gene3D" id="3.40.50.1820">
    <property type="entry name" value="alpha/beta hydrolase"/>
    <property type="match status" value="1"/>
</dbReference>
<keyword evidence="3" id="KW-0645">Protease</keyword>
<dbReference type="InterPro" id="IPR001375">
    <property type="entry name" value="Peptidase_S9_cat"/>
</dbReference>
<feature type="domain" description="Peptidase S9 prolyl oligopeptidase catalytic" evidence="8">
    <location>
        <begin position="485"/>
        <end position="690"/>
    </location>
</feature>
<proteinExistence type="predicted"/>
<gene>
    <name evidence="9" type="ORF">EOE66_04130</name>
</gene>
<dbReference type="GO" id="GO:0006508">
    <property type="term" value="P:proteolysis"/>
    <property type="evidence" value="ECO:0007669"/>
    <property type="project" value="InterPro"/>
</dbReference>
<evidence type="ECO:0000256" key="4">
    <source>
        <dbReference type="ARBA" id="ARBA00022990"/>
    </source>
</evidence>
<keyword evidence="1" id="KW-0732">Signal</keyword>
<evidence type="ECO:0000256" key="5">
    <source>
        <dbReference type="ARBA" id="ARBA00032284"/>
    </source>
</evidence>
<protein>
    <recommendedName>
        <fullName evidence="6">Acyl-peptide hydrolase</fullName>
    </recommendedName>
    <alternativeName>
        <fullName evidence="5">Acylaminoacyl-peptidase</fullName>
    </alternativeName>
</protein>
<evidence type="ECO:0000313" key="10">
    <source>
        <dbReference type="Proteomes" id="UP000285575"/>
    </source>
</evidence>
<dbReference type="GO" id="GO:0004252">
    <property type="term" value="F:serine-type endopeptidase activity"/>
    <property type="evidence" value="ECO:0007669"/>
    <property type="project" value="InterPro"/>
</dbReference>
<evidence type="ECO:0000256" key="3">
    <source>
        <dbReference type="ARBA" id="ARBA00022825"/>
    </source>
</evidence>
<evidence type="ECO:0000313" key="9">
    <source>
        <dbReference type="EMBL" id="RVU49748.1"/>
    </source>
</evidence>
<dbReference type="Gene3D" id="2.120.10.30">
    <property type="entry name" value="TolB, C-terminal domain"/>
    <property type="match status" value="2"/>
</dbReference>
<dbReference type="OrthoDB" id="262125at2"/>
<dbReference type="PANTHER" id="PTHR42776:SF13">
    <property type="entry name" value="DIPEPTIDYL-PEPTIDASE 5"/>
    <property type="match status" value="1"/>
</dbReference>
<dbReference type="AlphaFoldDB" id="A0A437RSL6"/>
<keyword evidence="4" id="KW-0007">Acetylation</keyword>
<evidence type="ECO:0000256" key="2">
    <source>
        <dbReference type="ARBA" id="ARBA00022801"/>
    </source>
</evidence>
<dbReference type="Pfam" id="PF00326">
    <property type="entry name" value="Peptidase_S9"/>
    <property type="match status" value="1"/>
</dbReference>
<evidence type="ECO:0000256" key="1">
    <source>
        <dbReference type="ARBA" id="ARBA00022729"/>
    </source>
</evidence>
<organism evidence="9 10">
    <name type="scientific">Rubrivivax rivuli</name>
    <dbReference type="NCBI Taxonomy" id="1862385"/>
    <lineage>
        <taxon>Bacteria</taxon>
        <taxon>Pseudomonadati</taxon>
        <taxon>Pseudomonadota</taxon>
        <taxon>Betaproteobacteria</taxon>
        <taxon>Burkholderiales</taxon>
        <taxon>Sphaerotilaceae</taxon>
        <taxon>Rubrivivax</taxon>
    </lineage>
</organism>